<evidence type="ECO:0000256" key="3">
    <source>
        <dbReference type="ARBA" id="ARBA00022729"/>
    </source>
</evidence>
<dbReference type="FunFam" id="3.90.70.10:FF:000057">
    <property type="entry name" value="Cysteine protease RD19A"/>
    <property type="match status" value="1"/>
</dbReference>
<dbReference type="PROSITE" id="PS00639">
    <property type="entry name" value="THIOL_PROTEASE_HIS"/>
    <property type="match status" value="1"/>
</dbReference>
<dbReference type="GO" id="GO:0006508">
    <property type="term" value="P:proteolysis"/>
    <property type="evidence" value="ECO:0007669"/>
    <property type="project" value="UniProtKB-KW"/>
</dbReference>
<evidence type="ECO:0000256" key="1">
    <source>
        <dbReference type="ARBA" id="ARBA00008455"/>
    </source>
</evidence>
<dbReference type="InterPro" id="IPR025661">
    <property type="entry name" value="Pept_asp_AS"/>
</dbReference>
<comment type="similarity">
    <text evidence="1">Belongs to the peptidase C1 family.</text>
</comment>
<dbReference type="SMART" id="SM00645">
    <property type="entry name" value="Pept_C1"/>
    <property type="match status" value="1"/>
</dbReference>
<accession>A0A6A4L1B2</accession>
<dbReference type="SMART" id="SM00848">
    <property type="entry name" value="Inhibitor_I29"/>
    <property type="match status" value="1"/>
</dbReference>
<dbReference type="GO" id="GO:0000323">
    <property type="term" value="C:lytic vacuole"/>
    <property type="evidence" value="ECO:0007669"/>
    <property type="project" value="UniProtKB-ARBA"/>
</dbReference>
<name>A0A6A4L1B2_9ERIC</name>
<dbReference type="PROSITE" id="PS00139">
    <property type="entry name" value="THIOL_PROTEASE_CYS"/>
    <property type="match status" value="1"/>
</dbReference>
<gene>
    <name evidence="12" type="ORF">C3L33_16793</name>
</gene>
<dbReference type="Pfam" id="PF00112">
    <property type="entry name" value="Peptidase_C1"/>
    <property type="match status" value="1"/>
</dbReference>
<reference evidence="12 13" key="1">
    <citation type="journal article" date="2019" name="Genome Biol. Evol.">
        <title>The Rhododendron genome and chromosomal organization provide insight into shared whole-genome duplications across the heath family (Ericaceae).</title>
        <authorList>
            <person name="Soza V.L."/>
            <person name="Lindsley D."/>
            <person name="Waalkes A."/>
            <person name="Ramage E."/>
            <person name="Patwardhan R.P."/>
            <person name="Burton J.N."/>
            <person name="Adey A."/>
            <person name="Kumar A."/>
            <person name="Qiu R."/>
            <person name="Shendure J."/>
            <person name="Hall B."/>
        </authorList>
    </citation>
    <scope>NUCLEOTIDE SEQUENCE [LARGE SCALE GENOMIC DNA]</scope>
    <source>
        <strain evidence="12">RSF 1966-606</strain>
    </source>
</reference>
<comment type="caution">
    <text evidence="12">The sequence shown here is derived from an EMBL/GenBank/DDBJ whole genome shotgun (WGS) entry which is preliminary data.</text>
</comment>
<evidence type="ECO:0000259" key="11">
    <source>
        <dbReference type="SMART" id="SM00848"/>
    </source>
</evidence>
<dbReference type="PRINTS" id="PR00705">
    <property type="entry name" value="PAPAIN"/>
</dbReference>
<dbReference type="PANTHER" id="PTHR12411">
    <property type="entry name" value="CYSTEINE PROTEASE FAMILY C1-RELATED"/>
    <property type="match status" value="1"/>
</dbReference>
<evidence type="ECO:0008006" key="14">
    <source>
        <dbReference type="Google" id="ProtNLM"/>
    </source>
</evidence>
<feature type="non-terminal residue" evidence="12">
    <location>
        <position position="1"/>
    </location>
</feature>
<sequence length="434" mass="47010">MVGKNRSDEDEDDTFYYRYSSAPPQPSSAFSAKTLEKSSGGGSGRSGGLASPRPKIMAGPRLAFAAGIITAVLTCALTVSSSNILHATPPQDPEIILQVTDNHGHHHLLGTHTERHFRSFVRDYGKEYPTREEYVRRLGIFAENLVRAAEHQALDPTAVHGITPFSDLSAEEFEAMYLGVRGGGGGAQLANGVRGTAEEMEVEGLPESFDWREKGAVTEVKIQGTCGSCWAFSTTGTIEGANYIATGKLLNLSEQQLVDCDHTCDAKDKTACNNGCSGGLMTNAYKYLIDAGGIEEEDSYPYTGKRGDCKFNPEKAAVKVVNFTNVPIDEKQIAAHLVHHGPLAVGLNAVFMQTYIGGVSCPLICGKRWVNHGVLLVGYGSKGFSILRLGNQPYWIIKNSWGQRWGEHGYYHLCRGRGMCGMNTMVSAVMTQTS</sequence>
<evidence type="ECO:0000256" key="7">
    <source>
        <dbReference type="ARBA" id="ARBA00023157"/>
    </source>
</evidence>
<feature type="region of interest" description="Disordered" evidence="9">
    <location>
        <begin position="1"/>
        <end position="53"/>
    </location>
</feature>
<keyword evidence="6" id="KW-0865">Zymogen</keyword>
<keyword evidence="5" id="KW-0788">Thiol protease</keyword>
<keyword evidence="8" id="KW-0325">Glycoprotein</keyword>
<dbReference type="Pfam" id="PF08246">
    <property type="entry name" value="Inhibitor_I29"/>
    <property type="match status" value="1"/>
</dbReference>
<dbReference type="InterPro" id="IPR013128">
    <property type="entry name" value="Peptidase_C1A"/>
</dbReference>
<dbReference type="OrthoDB" id="10253408at2759"/>
<organism evidence="12 13">
    <name type="scientific">Rhododendron williamsianum</name>
    <dbReference type="NCBI Taxonomy" id="262921"/>
    <lineage>
        <taxon>Eukaryota</taxon>
        <taxon>Viridiplantae</taxon>
        <taxon>Streptophyta</taxon>
        <taxon>Embryophyta</taxon>
        <taxon>Tracheophyta</taxon>
        <taxon>Spermatophyta</taxon>
        <taxon>Magnoliopsida</taxon>
        <taxon>eudicotyledons</taxon>
        <taxon>Gunneridae</taxon>
        <taxon>Pentapetalae</taxon>
        <taxon>asterids</taxon>
        <taxon>Ericales</taxon>
        <taxon>Ericaceae</taxon>
        <taxon>Ericoideae</taxon>
        <taxon>Rhodoreae</taxon>
        <taxon>Rhododendron</taxon>
    </lineage>
</organism>
<feature type="domain" description="Peptidase C1A papain C-terminal" evidence="10">
    <location>
        <begin position="205"/>
        <end position="430"/>
    </location>
</feature>
<dbReference type="EMBL" id="QEFC01002716">
    <property type="protein sequence ID" value="KAE9451282.1"/>
    <property type="molecule type" value="Genomic_DNA"/>
</dbReference>
<evidence type="ECO:0000256" key="5">
    <source>
        <dbReference type="ARBA" id="ARBA00022807"/>
    </source>
</evidence>
<dbReference type="InterPro" id="IPR013201">
    <property type="entry name" value="Prot_inhib_I29"/>
</dbReference>
<dbReference type="InterPro" id="IPR039417">
    <property type="entry name" value="Peptidase_C1A_papain-like"/>
</dbReference>
<dbReference type="InterPro" id="IPR038765">
    <property type="entry name" value="Papain-like_cys_pep_sf"/>
</dbReference>
<keyword evidence="3" id="KW-0732">Signal</keyword>
<evidence type="ECO:0000256" key="4">
    <source>
        <dbReference type="ARBA" id="ARBA00022801"/>
    </source>
</evidence>
<evidence type="ECO:0000259" key="10">
    <source>
        <dbReference type="SMART" id="SM00645"/>
    </source>
</evidence>
<keyword evidence="4" id="KW-0378">Hydrolase</keyword>
<keyword evidence="2" id="KW-0645">Protease</keyword>
<keyword evidence="7" id="KW-1015">Disulfide bond</keyword>
<dbReference type="Gene3D" id="3.90.70.10">
    <property type="entry name" value="Cysteine proteinases"/>
    <property type="match status" value="1"/>
</dbReference>
<evidence type="ECO:0000256" key="6">
    <source>
        <dbReference type="ARBA" id="ARBA00023145"/>
    </source>
</evidence>
<evidence type="ECO:0000256" key="8">
    <source>
        <dbReference type="ARBA" id="ARBA00023180"/>
    </source>
</evidence>
<dbReference type="InterPro" id="IPR000668">
    <property type="entry name" value="Peptidase_C1A_C"/>
</dbReference>
<dbReference type="GO" id="GO:0008234">
    <property type="term" value="F:cysteine-type peptidase activity"/>
    <property type="evidence" value="ECO:0007669"/>
    <property type="project" value="UniProtKB-KW"/>
</dbReference>
<dbReference type="InterPro" id="IPR025660">
    <property type="entry name" value="Pept_his_AS"/>
</dbReference>
<dbReference type="InterPro" id="IPR000169">
    <property type="entry name" value="Pept_cys_AS"/>
</dbReference>
<dbReference type="PROSITE" id="PS00640">
    <property type="entry name" value="THIOL_PROTEASE_ASN"/>
    <property type="match status" value="1"/>
</dbReference>
<feature type="domain" description="Cathepsin propeptide inhibitor" evidence="11">
    <location>
        <begin position="117"/>
        <end position="173"/>
    </location>
</feature>
<keyword evidence="13" id="KW-1185">Reference proteome</keyword>
<proteinExistence type="inferred from homology"/>
<evidence type="ECO:0000256" key="9">
    <source>
        <dbReference type="SAM" id="MobiDB-lite"/>
    </source>
</evidence>
<dbReference type="Proteomes" id="UP000428333">
    <property type="component" value="Linkage Group LG10"/>
</dbReference>
<dbReference type="AlphaFoldDB" id="A0A6A4L1B2"/>
<dbReference type="CDD" id="cd02248">
    <property type="entry name" value="Peptidase_C1A"/>
    <property type="match status" value="1"/>
</dbReference>
<evidence type="ECO:0000313" key="13">
    <source>
        <dbReference type="Proteomes" id="UP000428333"/>
    </source>
</evidence>
<evidence type="ECO:0000313" key="12">
    <source>
        <dbReference type="EMBL" id="KAE9451282.1"/>
    </source>
</evidence>
<evidence type="ECO:0000256" key="2">
    <source>
        <dbReference type="ARBA" id="ARBA00022670"/>
    </source>
</evidence>
<dbReference type="SUPFAM" id="SSF54001">
    <property type="entry name" value="Cysteine proteinases"/>
    <property type="match status" value="1"/>
</dbReference>
<protein>
    <recommendedName>
        <fullName evidence="14">Peptidase C1A papain C-terminal domain-containing protein</fullName>
    </recommendedName>
</protein>